<gene>
    <name evidence="2" type="ORF">DS745_03340</name>
</gene>
<evidence type="ECO:0000256" key="1">
    <source>
        <dbReference type="SAM" id="Phobius"/>
    </source>
</evidence>
<feature type="transmembrane region" description="Helical" evidence="1">
    <location>
        <begin position="79"/>
        <end position="99"/>
    </location>
</feature>
<dbReference type="InterPro" id="IPR045620">
    <property type="entry name" value="DUF6442"/>
</dbReference>
<keyword evidence="1" id="KW-1133">Transmembrane helix</keyword>
<proteinExistence type="predicted"/>
<dbReference type="Proteomes" id="UP000290649">
    <property type="component" value="Unassembled WGS sequence"/>
</dbReference>
<keyword evidence="1" id="KW-0812">Transmembrane</keyword>
<protein>
    <recommendedName>
        <fullName evidence="4">DUF3953 domain-containing protein</fullName>
    </recommendedName>
</protein>
<evidence type="ECO:0008006" key="4">
    <source>
        <dbReference type="Google" id="ProtNLM"/>
    </source>
</evidence>
<keyword evidence="1" id="KW-0472">Membrane</keyword>
<feature type="transmembrane region" description="Helical" evidence="1">
    <location>
        <begin position="26"/>
        <end position="45"/>
    </location>
</feature>
<dbReference type="RefSeq" id="WP_129076776.1">
    <property type="nucleotide sequence ID" value="NZ_QOUX01000001.1"/>
</dbReference>
<comment type="caution">
    <text evidence="2">The sequence shown here is derived from an EMBL/GenBank/DDBJ whole genome shotgun (WGS) entry which is preliminary data.</text>
</comment>
<dbReference type="EMBL" id="QOUX01000001">
    <property type="protein sequence ID" value="RXJ04433.1"/>
    <property type="molecule type" value="Genomic_DNA"/>
</dbReference>
<dbReference type="Pfam" id="PF20040">
    <property type="entry name" value="DUF6442"/>
    <property type="match status" value="1"/>
</dbReference>
<accession>A0A4Q0VXF8</accession>
<evidence type="ECO:0000313" key="3">
    <source>
        <dbReference type="Proteomes" id="UP000290649"/>
    </source>
</evidence>
<name>A0A4Q0VXF8_9BACI</name>
<organism evidence="2 3">
    <name type="scientific">Anaerobacillus alkaliphilus</name>
    <dbReference type="NCBI Taxonomy" id="1548597"/>
    <lineage>
        <taxon>Bacteria</taxon>
        <taxon>Bacillati</taxon>
        <taxon>Bacillota</taxon>
        <taxon>Bacilli</taxon>
        <taxon>Bacillales</taxon>
        <taxon>Bacillaceae</taxon>
        <taxon>Anaerobacillus</taxon>
    </lineage>
</organism>
<sequence length="105" mass="12219">MNRKDILKKAQQEKKDEREEHVKTKAFQIGWLSVTAVILFLIIFRTFNNEFVSDILMILAAQTAAVSFYQYFNMRDRKGYLFTGIMCTIAVFLSFAALLSQYGVY</sequence>
<feature type="transmembrane region" description="Helical" evidence="1">
    <location>
        <begin position="51"/>
        <end position="72"/>
    </location>
</feature>
<reference evidence="2 3" key="1">
    <citation type="journal article" date="2019" name="Int. J. Syst. Evol. Microbiol.">
        <title>Anaerobacillus alkaliphilus sp. nov., a novel alkaliphilic and moderately halophilic bacterium.</title>
        <authorList>
            <person name="Borsodi A.K."/>
            <person name="Aszalos J.M."/>
            <person name="Bihari P."/>
            <person name="Nagy I."/>
            <person name="Schumann P."/>
            <person name="Sproer C."/>
            <person name="Kovacs A.L."/>
            <person name="Boka K."/>
            <person name="Dobosy P."/>
            <person name="Ovari M."/>
            <person name="Szili-Kovacs T."/>
            <person name="Toth E."/>
        </authorList>
    </citation>
    <scope>NUCLEOTIDE SEQUENCE [LARGE SCALE GENOMIC DNA]</scope>
    <source>
        <strain evidence="2 3">B16-10</strain>
    </source>
</reference>
<keyword evidence="3" id="KW-1185">Reference proteome</keyword>
<evidence type="ECO:0000313" key="2">
    <source>
        <dbReference type="EMBL" id="RXJ04433.1"/>
    </source>
</evidence>
<dbReference type="AlphaFoldDB" id="A0A4Q0VXF8"/>
<dbReference type="OrthoDB" id="2970435at2"/>